<dbReference type="PANTHER" id="PTHR46565:SF20">
    <property type="entry name" value="COLD SHOCK DOMAIN-CONTAINING PROTEIN 4"/>
    <property type="match status" value="1"/>
</dbReference>
<protein>
    <recommendedName>
        <fullName evidence="1">CSD domain-containing protein</fullName>
    </recommendedName>
</protein>
<sequence>MVCGIQWLKCPGWAMVSPRQIDQWRRKNSRSKGDLFVHQSAIKSDGFRTLKEGQVVKFLILLENDRTKAGDVTGLNGTFVDQIKKESYGGGRGGRGGGYGSGEEEQWLDDLTNLAYDLDDVVDRLITEVLRRKLIASETQTALRTEEPMVEVSGGGARSVFYGIWAGLNVCVLWQAIKLCFQSF</sequence>
<dbReference type="InterPro" id="IPR002059">
    <property type="entry name" value="CSP_DNA-bd"/>
</dbReference>
<name>A0A5J4ZKA0_9ASTE</name>
<keyword evidence="3" id="KW-1185">Reference proteome</keyword>
<evidence type="ECO:0000313" key="2">
    <source>
        <dbReference type="EMBL" id="KAA8519203.1"/>
    </source>
</evidence>
<dbReference type="InterPro" id="IPR012340">
    <property type="entry name" value="NA-bd_OB-fold"/>
</dbReference>
<dbReference type="EMBL" id="CM018049">
    <property type="protein sequence ID" value="KAA8519203.1"/>
    <property type="molecule type" value="Genomic_DNA"/>
</dbReference>
<dbReference type="Gene3D" id="2.40.50.140">
    <property type="entry name" value="Nucleic acid-binding proteins"/>
    <property type="match status" value="1"/>
</dbReference>
<reference evidence="2 3" key="1">
    <citation type="submission" date="2019-09" db="EMBL/GenBank/DDBJ databases">
        <title>A chromosome-level genome assembly of the Chinese tupelo Nyssa sinensis.</title>
        <authorList>
            <person name="Yang X."/>
            <person name="Kang M."/>
            <person name="Yang Y."/>
            <person name="Xiong H."/>
            <person name="Wang M."/>
            <person name="Zhang Z."/>
            <person name="Wang Z."/>
            <person name="Wu H."/>
            <person name="Ma T."/>
            <person name="Liu J."/>
            <person name="Xi Z."/>
        </authorList>
    </citation>
    <scope>NUCLEOTIDE SEQUENCE [LARGE SCALE GENOMIC DNA]</scope>
    <source>
        <strain evidence="2">J267</strain>
        <tissue evidence="2">Leaf</tissue>
    </source>
</reference>
<gene>
    <name evidence="2" type="ORF">F0562_013459</name>
</gene>
<dbReference type="SUPFAM" id="SSF50249">
    <property type="entry name" value="Nucleic acid-binding proteins"/>
    <property type="match status" value="1"/>
</dbReference>
<dbReference type="PROSITE" id="PS51857">
    <property type="entry name" value="CSD_2"/>
    <property type="match status" value="1"/>
</dbReference>
<dbReference type="GO" id="GO:0003676">
    <property type="term" value="F:nucleic acid binding"/>
    <property type="evidence" value="ECO:0007669"/>
    <property type="project" value="InterPro"/>
</dbReference>
<dbReference type="OrthoDB" id="422005at2759"/>
<dbReference type="Proteomes" id="UP000325577">
    <property type="component" value="Linkage Group LG6"/>
</dbReference>
<evidence type="ECO:0000313" key="3">
    <source>
        <dbReference type="Proteomes" id="UP000325577"/>
    </source>
</evidence>
<dbReference type="AlphaFoldDB" id="A0A5J4ZKA0"/>
<organism evidence="2 3">
    <name type="scientific">Nyssa sinensis</name>
    <dbReference type="NCBI Taxonomy" id="561372"/>
    <lineage>
        <taxon>Eukaryota</taxon>
        <taxon>Viridiplantae</taxon>
        <taxon>Streptophyta</taxon>
        <taxon>Embryophyta</taxon>
        <taxon>Tracheophyta</taxon>
        <taxon>Spermatophyta</taxon>
        <taxon>Magnoliopsida</taxon>
        <taxon>eudicotyledons</taxon>
        <taxon>Gunneridae</taxon>
        <taxon>Pentapetalae</taxon>
        <taxon>asterids</taxon>
        <taxon>Cornales</taxon>
        <taxon>Nyssaceae</taxon>
        <taxon>Nyssa</taxon>
    </lineage>
</organism>
<dbReference type="Pfam" id="PF00313">
    <property type="entry name" value="CSD"/>
    <property type="match status" value="1"/>
</dbReference>
<dbReference type="PANTHER" id="PTHR46565">
    <property type="entry name" value="COLD SHOCK DOMAIN PROTEIN 2"/>
    <property type="match status" value="1"/>
</dbReference>
<feature type="domain" description="CSD" evidence="1">
    <location>
        <begin position="1"/>
        <end position="74"/>
    </location>
</feature>
<evidence type="ECO:0000259" key="1">
    <source>
        <dbReference type="PROSITE" id="PS51857"/>
    </source>
</evidence>
<accession>A0A5J4ZKA0</accession>
<proteinExistence type="predicted"/>